<dbReference type="Gene3D" id="3.30.450.150">
    <property type="entry name" value="Haem-degrading domain"/>
    <property type="match status" value="1"/>
</dbReference>
<accession>A0A840RD50</accession>
<dbReference type="PIRSF" id="PIRSF008757">
    <property type="entry name" value="UCP008757"/>
    <property type="match status" value="1"/>
</dbReference>
<dbReference type="HAMAP" id="MF_00761">
    <property type="entry name" value="UPF0303"/>
    <property type="match status" value="1"/>
</dbReference>
<organism evidence="2 3">
    <name type="scientific">Silvimonas terrae</name>
    <dbReference type="NCBI Taxonomy" id="300266"/>
    <lineage>
        <taxon>Bacteria</taxon>
        <taxon>Pseudomonadati</taxon>
        <taxon>Pseudomonadota</taxon>
        <taxon>Betaproteobacteria</taxon>
        <taxon>Neisseriales</taxon>
        <taxon>Chitinibacteraceae</taxon>
        <taxon>Silvimonas</taxon>
    </lineage>
</organism>
<comment type="similarity">
    <text evidence="1">Belongs to the UPF0303 family.</text>
</comment>
<keyword evidence="3" id="KW-1185">Reference proteome</keyword>
<dbReference type="NCBIfam" id="NF002696">
    <property type="entry name" value="PRK02487.1-5"/>
    <property type="match status" value="1"/>
</dbReference>
<dbReference type="InterPro" id="IPR005624">
    <property type="entry name" value="PduO/GlcC-like"/>
</dbReference>
<dbReference type="InterPro" id="IPR038084">
    <property type="entry name" value="PduO/GlcC-like_sf"/>
</dbReference>
<gene>
    <name evidence="2" type="ORF">HNQ50_001190</name>
</gene>
<dbReference type="PANTHER" id="PTHR28255:SF1">
    <property type="entry name" value="UPF0303 PROTEIN YBR137W"/>
    <property type="match status" value="1"/>
</dbReference>
<dbReference type="Pfam" id="PF03928">
    <property type="entry name" value="HbpS-like"/>
    <property type="match status" value="1"/>
</dbReference>
<dbReference type="InterPro" id="IPR010371">
    <property type="entry name" value="YBR137W-like"/>
</dbReference>
<dbReference type="PANTHER" id="PTHR28255">
    <property type="match status" value="1"/>
</dbReference>
<dbReference type="AlphaFoldDB" id="A0A840RD50"/>
<dbReference type="SUPFAM" id="SSF143744">
    <property type="entry name" value="GlcG-like"/>
    <property type="match status" value="1"/>
</dbReference>
<protein>
    <recommendedName>
        <fullName evidence="1">UPF0303 protein HNQ50_001190</fullName>
    </recommendedName>
</protein>
<dbReference type="Proteomes" id="UP000543030">
    <property type="component" value="Unassembled WGS sequence"/>
</dbReference>
<evidence type="ECO:0000313" key="2">
    <source>
        <dbReference type="EMBL" id="MBB5190468.1"/>
    </source>
</evidence>
<comment type="caution">
    <text evidence="2">The sequence shown here is derived from an EMBL/GenBank/DDBJ whole genome shotgun (WGS) entry which is preliminary data.</text>
</comment>
<evidence type="ECO:0000256" key="1">
    <source>
        <dbReference type="HAMAP-Rule" id="MF_00761"/>
    </source>
</evidence>
<reference evidence="2 3" key="1">
    <citation type="submission" date="2020-08" db="EMBL/GenBank/DDBJ databases">
        <title>Genomic Encyclopedia of Type Strains, Phase IV (KMG-IV): sequencing the most valuable type-strain genomes for metagenomic binning, comparative biology and taxonomic classification.</title>
        <authorList>
            <person name="Goeker M."/>
        </authorList>
    </citation>
    <scope>NUCLEOTIDE SEQUENCE [LARGE SCALE GENOMIC DNA]</scope>
    <source>
        <strain evidence="2 3">DSM 18233</strain>
    </source>
</reference>
<dbReference type="EMBL" id="JACHHN010000002">
    <property type="protein sequence ID" value="MBB5190468.1"/>
    <property type="molecule type" value="Genomic_DNA"/>
</dbReference>
<evidence type="ECO:0000313" key="3">
    <source>
        <dbReference type="Proteomes" id="UP000543030"/>
    </source>
</evidence>
<sequence>MTDFAQDLAIIARQEQALQFDRFDTDEAWKLGCRLRDMAVARKAPITIEITLNGQRLFYASMPGTTPVNDDWVRRKRNVVELYHHSTYFVGQGNRQSGMTLTDKIGVPLADYATNGGAFPLLIKGAGCVGSVIVSGLAQRDDHGFVVEALAAHLGVSLDGLMLD</sequence>
<dbReference type="RefSeq" id="WP_184098527.1">
    <property type="nucleotide sequence ID" value="NZ_JACHHN010000002.1"/>
</dbReference>
<proteinExistence type="inferred from homology"/>
<name>A0A840RD50_9NEIS</name>